<dbReference type="OrthoDB" id="6147874at2759"/>
<reference evidence="11" key="1">
    <citation type="journal article" date="2014" name="BMC Genomics">
        <title>Characterizing the developmental transcriptome of the oriental fruit fly, Bactrocera dorsalis (Diptera: Tephritidae) through comparative genomic analysis with Drosophila melanogaster utilizing modENCODE datasets.</title>
        <authorList>
            <person name="Geib S.M."/>
            <person name="Calla B."/>
            <person name="Hall B."/>
            <person name="Hou S."/>
            <person name="Manoukis N.C."/>
        </authorList>
    </citation>
    <scope>NUCLEOTIDE SEQUENCE</scope>
    <source>
        <strain evidence="11">Punador</strain>
    </source>
</reference>
<dbReference type="InterPro" id="IPR043504">
    <property type="entry name" value="Peptidase_S1_PA_chymotrypsin"/>
</dbReference>
<feature type="signal peptide" evidence="9">
    <location>
        <begin position="1"/>
        <end position="18"/>
    </location>
</feature>
<keyword evidence="2" id="KW-0964">Secreted</keyword>
<dbReference type="AlphaFoldDB" id="A0A034W6L9"/>
<comment type="subcellular location">
    <subcellularLocation>
        <location evidence="1">Secreted</location>
    </subcellularLocation>
</comment>
<dbReference type="FunFam" id="2.40.10.10:FF:000146">
    <property type="entry name" value="Serine protease 53"/>
    <property type="match status" value="1"/>
</dbReference>
<evidence type="ECO:0000256" key="7">
    <source>
        <dbReference type="ARBA" id="ARBA00023145"/>
    </source>
</evidence>
<protein>
    <submittedName>
        <fullName evidence="11">Serine protease gd</fullName>
    </submittedName>
</protein>
<keyword evidence="3 11" id="KW-0645">Protease</keyword>
<evidence type="ECO:0000256" key="8">
    <source>
        <dbReference type="ARBA" id="ARBA00023157"/>
    </source>
</evidence>
<keyword evidence="8" id="KW-1015">Disulfide bond</keyword>
<feature type="domain" description="Peptidase S1" evidence="10">
    <location>
        <begin position="225"/>
        <end position="466"/>
    </location>
</feature>
<dbReference type="GeneID" id="105225760"/>
<evidence type="ECO:0000256" key="3">
    <source>
        <dbReference type="ARBA" id="ARBA00022670"/>
    </source>
</evidence>
<name>A0A034W6L9_BACDO</name>
<dbReference type="PROSITE" id="PS50240">
    <property type="entry name" value="TRYPSIN_DOM"/>
    <property type="match status" value="1"/>
</dbReference>
<dbReference type="Pfam" id="PF00089">
    <property type="entry name" value="Trypsin"/>
    <property type="match status" value="1"/>
</dbReference>
<dbReference type="RefSeq" id="XP_011202672.2">
    <property type="nucleotide sequence ID" value="XM_011204370.4"/>
</dbReference>
<dbReference type="Pfam" id="PF16030">
    <property type="entry name" value="GD_N"/>
    <property type="match status" value="1"/>
</dbReference>
<dbReference type="PROSITE" id="PS00134">
    <property type="entry name" value="TRYPSIN_HIS"/>
    <property type="match status" value="1"/>
</dbReference>
<dbReference type="InterPro" id="IPR018114">
    <property type="entry name" value="TRYPSIN_HIS"/>
</dbReference>
<keyword evidence="4 9" id="KW-0732">Signal</keyword>
<dbReference type="EMBL" id="GAKP01008995">
    <property type="protein sequence ID" value="JAC49957.1"/>
    <property type="molecule type" value="Transcribed_RNA"/>
</dbReference>
<accession>A0A034W6L9</accession>
<keyword evidence="7" id="KW-0865">Zymogen</keyword>
<dbReference type="InterPro" id="IPR031986">
    <property type="entry name" value="GD_N"/>
</dbReference>
<evidence type="ECO:0000256" key="2">
    <source>
        <dbReference type="ARBA" id="ARBA00022525"/>
    </source>
</evidence>
<organism evidence="11">
    <name type="scientific">Bactrocera dorsalis</name>
    <name type="common">Oriental fruit fly</name>
    <name type="synonym">Dacus dorsalis</name>
    <dbReference type="NCBI Taxonomy" id="27457"/>
    <lineage>
        <taxon>Eukaryota</taxon>
        <taxon>Metazoa</taxon>
        <taxon>Ecdysozoa</taxon>
        <taxon>Arthropoda</taxon>
        <taxon>Hexapoda</taxon>
        <taxon>Insecta</taxon>
        <taxon>Pterygota</taxon>
        <taxon>Neoptera</taxon>
        <taxon>Endopterygota</taxon>
        <taxon>Diptera</taxon>
        <taxon>Brachycera</taxon>
        <taxon>Muscomorpha</taxon>
        <taxon>Tephritoidea</taxon>
        <taxon>Tephritidae</taxon>
        <taxon>Bactrocera</taxon>
        <taxon>Bactrocera</taxon>
    </lineage>
</organism>
<dbReference type="PANTHER" id="PTHR24260">
    <property type="match status" value="1"/>
</dbReference>
<dbReference type="CDD" id="cd00190">
    <property type="entry name" value="Tryp_SPc"/>
    <property type="match status" value="1"/>
</dbReference>
<dbReference type="SUPFAM" id="SSF50494">
    <property type="entry name" value="Trypsin-like serine proteases"/>
    <property type="match status" value="1"/>
</dbReference>
<dbReference type="GO" id="GO:0005576">
    <property type="term" value="C:extracellular region"/>
    <property type="evidence" value="ECO:0007669"/>
    <property type="project" value="UniProtKB-SubCell"/>
</dbReference>
<evidence type="ECO:0000256" key="4">
    <source>
        <dbReference type="ARBA" id="ARBA00022729"/>
    </source>
</evidence>
<dbReference type="InterPro" id="IPR001254">
    <property type="entry name" value="Trypsin_dom"/>
</dbReference>
<dbReference type="GO" id="GO:0006508">
    <property type="term" value="P:proteolysis"/>
    <property type="evidence" value="ECO:0007669"/>
    <property type="project" value="UniProtKB-KW"/>
</dbReference>
<evidence type="ECO:0000259" key="10">
    <source>
        <dbReference type="PROSITE" id="PS50240"/>
    </source>
</evidence>
<keyword evidence="6" id="KW-0720">Serine protease</keyword>
<gene>
    <name evidence="11" type="primary">GD</name>
</gene>
<dbReference type="SMART" id="SM00020">
    <property type="entry name" value="Tryp_SPc"/>
    <property type="match status" value="1"/>
</dbReference>
<evidence type="ECO:0000256" key="9">
    <source>
        <dbReference type="SAM" id="SignalP"/>
    </source>
</evidence>
<sequence length="466" mass="51620">MLQLLLLFTLLLPYVCHSQVPASPCESRFSYVHEGNEYFGQIKLDRLERGRTEIKVAFSQRDSLTSNYYGRITPYPEGPLQVNRVPALFRVHFPNPSKPPKLTKLSINGNVLCSSSRYSAPSSWFELTYTVNAQGGNPPPQTVVETPTYVTAPPPAPTRPNPTYTTWAELLHNYTTTVPKGPASTRAPSTAPPPMTFSNIFLTERFQQNTTVTCGTEGNVVRPFLHGGKELVRGQFPWMAAVYRKETVHSLSYICGGTLLSQRSVVSAAHCFQNLPATQMALFLGRTNLESFSEDGFVTRDVERLIIHPDYNSLPDADIAVMRMAAISSYTDFIRPICLWTESTQVSRVVGLSGTVAGWGSNENGQLVSPIAKRAQVKIVSEVDCIRSSAVFSKLVTSRTFCAGNRDGVGPCMGDSGSGLVLQRNNRWMLRGIVSFGQTNRGQCNLYEYVVYVDVAQHLNWLEDNI</sequence>
<dbReference type="GO" id="GO:0004252">
    <property type="term" value="F:serine-type endopeptidase activity"/>
    <property type="evidence" value="ECO:0007669"/>
    <property type="project" value="InterPro"/>
</dbReference>
<dbReference type="PANTHER" id="PTHR24260:SF143">
    <property type="entry name" value="SERINE PROTEASE GD-LIKE PROTEIN"/>
    <property type="match status" value="1"/>
</dbReference>
<evidence type="ECO:0000256" key="6">
    <source>
        <dbReference type="ARBA" id="ARBA00022825"/>
    </source>
</evidence>
<evidence type="ECO:0000313" key="11">
    <source>
        <dbReference type="EMBL" id="JAC49957.1"/>
    </source>
</evidence>
<dbReference type="InterPro" id="IPR051333">
    <property type="entry name" value="CLIP_Serine_Protease"/>
</dbReference>
<keyword evidence="5" id="KW-0378">Hydrolase</keyword>
<evidence type="ECO:0000256" key="1">
    <source>
        <dbReference type="ARBA" id="ARBA00004613"/>
    </source>
</evidence>
<evidence type="ECO:0000256" key="5">
    <source>
        <dbReference type="ARBA" id="ARBA00022801"/>
    </source>
</evidence>
<feature type="chain" id="PRO_5044538716" evidence="9">
    <location>
        <begin position="19"/>
        <end position="466"/>
    </location>
</feature>
<proteinExistence type="predicted"/>
<dbReference type="KEGG" id="bdr:105225760"/>
<dbReference type="InterPro" id="IPR009003">
    <property type="entry name" value="Peptidase_S1_PA"/>
</dbReference>
<dbReference type="Gene3D" id="2.40.10.10">
    <property type="entry name" value="Trypsin-like serine proteases"/>
    <property type="match status" value="1"/>
</dbReference>